<keyword evidence="2" id="KW-1185">Reference proteome</keyword>
<organism evidence="1 2">
    <name type="scientific">Inconstantimicrobium mannanitabidum</name>
    <dbReference type="NCBI Taxonomy" id="1604901"/>
    <lineage>
        <taxon>Bacteria</taxon>
        <taxon>Bacillati</taxon>
        <taxon>Bacillota</taxon>
        <taxon>Clostridia</taxon>
        <taxon>Eubacteriales</taxon>
        <taxon>Clostridiaceae</taxon>
        <taxon>Inconstantimicrobium</taxon>
    </lineage>
</organism>
<comment type="caution">
    <text evidence="1">The sequence shown here is derived from an EMBL/GenBank/DDBJ whole genome shotgun (WGS) entry which is preliminary data.</text>
</comment>
<sequence length="432" mass="49005">MLMKDIINCKDLFVGLDTLVPNTNGENVRYINFDNAATTPPFKEELKVLENYMNYYSSIGRGNGYKAKISTEIYEESRNRVKKFFNIDNNDSYTVIYGMNTTGCMNLLANTLIDDKKDIIIATRMEHHSNDLPWRRVGTVKYVEVDEKGKLKLDQFETLAKKYAGKLKVITVSGASNVTGYINDINYVARIAHKYGAMMVVDGAQLVPHRKINLNKKNFEEEIDYLVFSAHKMYAPFGTGVIVGKKTPFIKKDSSMPGGGTVDIVGHDRVFWLDPPEKVEGGTQNIVGVLALMISMDEVEKIGFDLMEKQESLLRDHFTDEIKAMKNIKLYYDTDEKNRLGVCGFNIEGIYHEVLAEYLGKDCSIGIRDGCFCAQPYVKKILGIRDQDTFVLAYDKTLKSPGIVRVSFAPYNTISEVDYCLECINRFISKKR</sequence>
<gene>
    <name evidence="1" type="ORF">rsdtw13_22320</name>
</gene>
<keyword evidence="1" id="KW-0808">Transferase</keyword>
<proteinExistence type="predicted"/>
<keyword evidence="1" id="KW-0032">Aminotransferase</keyword>
<dbReference type="EMBL" id="BROD01000001">
    <property type="protein sequence ID" value="GKX66974.1"/>
    <property type="molecule type" value="Genomic_DNA"/>
</dbReference>
<name>A0ACB5RCJ1_9CLOT</name>
<protein>
    <submittedName>
        <fullName evidence="1">Class V aminotransferase</fullName>
    </submittedName>
</protein>
<evidence type="ECO:0000313" key="2">
    <source>
        <dbReference type="Proteomes" id="UP001058074"/>
    </source>
</evidence>
<accession>A0ACB5RCJ1</accession>
<dbReference type="Proteomes" id="UP001058074">
    <property type="component" value="Unassembled WGS sequence"/>
</dbReference>
<reference evidence="1" key="1">
    <citation type="journal article" date="2025" name="Int. J. Syst. Evol. Microbiol.">
        <title>Inconstantimicrobium mannanitabidum sp. nov., a novel member of the family Clostridiaceae isolated from anoxic soil under the treatment of reductive soil disinfestation.</title>
        <authorList>
            <person name="Ueki A."/>
            <person name="Tonouchi A."/>
            <person name="Honma S."/>
            <person name="Kaku N."/>
            <person name="Ueki K."/>
        </authorList>
    </citation>
    <scope>NUCLEOTIDE SEQUENCE</scope>
    <source>
        <strain evidence="1">TW13</strain>
    </source>
</reference>
<evidence type="ECO:0000313" key="1">
    <source>
        <dbReference type="EMBL" id="GKX66974.1"/>
    </source>
</evidence>